<name>A0A1J5PI79_9ZZZZ</name>
<proteinExistence type="predicted"/>
<gene>
    <name evidence="1" type="ORF">GALL_474880</name>
</gene>
<reference evidence="1" key="1">
    <citation type="submission" date="2016-10" db="EMBL/GenBank/DDBJ databases">
        <title>Sequence of Gallionella enrichment culture.</title>
        <authorList>
            <person name="Poehlein A."/>
            <person name="Muehling M."/>
            <person name="Daniel R."/>
        </authorList>
    </citation>
    <scope>NUCLEOTIDE SEQUENCE</scope>
</reference>
<organism evidence="1">
    <name type="scientific">mine drainage metagenome</name>
    <dbReference type="NCBI Taxonomy" id="410659"/>
    <lineage>
        <taxon>unclassified sequences</taxon>
        <taxon>metagenomes</taxon>
        <taxon>ecological metagenomes</taxon>
    </lineage>
</organism>
<protein>
    <submittedName>
        <fullName evidence="1">Uncharacterized protein</fullName>
    </submittedName>
</protein>
<dbReference type="EMBL" id="MLJW01003974">
    <property type="protein sequence ID" value="OIQ70898.1"/>
    <property type="molecule type" value="Genomic_DNA"/>
</dbReference>
<evidence type="ECO:0000313" key="1">
    <source>
        <dbReference type="EMBL" id="OIQ70898.1"/>
    </source>
</evidence>
<dbReference type="AlphaFoldDB" id="A0A1J5PI79"/>
<accession>A0A1J5PI79</accession>
<comment type="caution">
    <text evidence="1">The sequence shown here is derived from an EMBL/GenBank/DDBJ whole genome shotgun (WGS) entry which is preliminary data.</text>
</comment>
<sequence length="192" mass="19869">MNADFIYIKTAAGQAEIGQRSDRLSRPLRNVLLCVDGRRDGEALQALIASIGAPQDALEQLESLGLIATSTTEPVATEPATPVPPPAPVESGAAGVGEPVPLAAAVPLPAATEPAGGVEPLDFASLYQRLNALVSDNLGMIKAVSLQLSIEQCHTIEQLRALIPAVEAALSSKHGKDKAVLLLRDLRAAGTS</sequence>